<dbReference type="InterPro" id="IPR008952">
    <property type="entry name" value="Tetraspanin_EC2_sf"/>
</dbReference>
<dbReference type="PANTHER" id="PTHR19282">
    <property type="entry name" value="TETRASPANIN"/>
    <property type="match status" value="1"/>
</dbReference>
<evidence type="ECO:0000256" key="7">
    <source>
        <dbReference type="RuleBase" id="RU361218"/>
    </source>
</evidence>
<dbReference type="VEuPathDB" id="VectorBase:AAEL013875"/>
<keyword evidence="3 7" id="KW-0812">Transmembrane</keyword>
<dbReference type="PRINTS" id="PR00259">
    <property type="entry name" value="TMFOUR"/>
</dbReference>
<evidence type="ECO:0000256" key="5">
    <source>
        <dbReference type="ARBA" id="ARBA00023136"/>
    </source>
</evidence>
<dbReference type="InParanoid" id="A0A1S4G0M8"/>
<evidence type="ECO:0000256" key="6">
    <source>
        <dbReference type="PIRSR" id="PIRSR002419-1"/>
    </source>
</evidence>
<organism evidence="8 9">
    <name type="scientific">Aedes aegypti</name>
    <name type="common">Yellowfever mosquito</name>
    <name type="synonym">Culex aegypti</name>
    <dbReference type="NCBI Taxonomy" id="7159"/>
    <lineage>
        <taxon>Eukaryota</taxon>
        <taxon>Metazoa</taxon>
        <taxon>Ecdysozoa</taxon>
        <taxon>Arthropoda</taxon>
        <taxon>Hexapoda</taxon>
        <taxon>Insecta</taxon>
        <taxon>Pterygota</taxon>
        <taxon>Neoptera</taxon>
        <taxon>Endopterygota</taxon>
        <taxon>Diptera</taxon>
        <taxon>Nematocera</taxon>
        <taxon>Culicoidea</taxon>
        <taxon>Culicidae</taxon>
        <taxon>Culicinae</taxon>
        <taxon>Aedini</taxon>
        <taxon>Aedes</taxon>
        <taxon>Stegomyia</taxon>
    </lineage>
</organism>
<dbReference type="OrthoDB" id="71600at2759"/>
<sequence length="227" mass="24206">MALNCGLSTIKYVLFVFNLLCSLCGIALVVIGGVSLAKIADLQDISDEHSIVAPSILFIVLGSVVFVIAFFGCCGAIRESYCMTSTYGFFLMVLIIAQIVVAALVFIYVGDAKAAFKKGFARLFDERDRPQNAELIDTIQANLECCGKSSSKDWGSNIPQSCCRPGTAPDCEVYSQGCQVRIGEFIDTAGDVLGWVSLGVAAVELVGLIAACCLANGIRNQARRSGY</sequence>
<keyword evidence="5 7" id="KW-0472">Membrane</keyword>
<keyword evidence="9" id="KW-1185">Reference proteome</keyword>
<evidence type="ECO:0000313" key="9">
    <source>
        <dbReference type="Proteomes" id="UP000008820"/>
    </source>
</evidence>
<evidence type="ECO:0000313" key="8">
    <source>
        <dbReference type="EnsemblMetazoa" id="AAEL013875-PA"/>
    </source>
</evidence>
<dbReference type="Gene3D" id="1.10.1450.10">
    <property type="entry name" value="Tetraspanin"/>
    <property type="match status" value="1"/>
</dbReference>
<reference evidence="8" key="2">
    <citation type="submission" date="2020-05" db="UniProtKB">
        <authorList>
            <consortium name="EnsemblMetazoa"/>
        </authorList>
    </citation>
    <scope>IDENTIFICATION</scope>
    <source>
        <strain evidence="8">LVP_AGWG</strain>
    </source>
</reference>
<dbReference type="Proteomes" id="UP000008820">
    <property type="component" value="Chromosome 2"/>
</dbReference>
<feature type="transmembrane region" description="Helical" evidence="7">
    <location>
        <begin position="192"/>
        <end position="215"/>
    </location>
</feature>
<reference evidence="8 9" key="1">
    <citation type="submission" date="2017-06" db="EMBL/GenBank/DDBJ databases">
        <title>Aedes aegypti genome working group (AGWG) sequencing and assembly.</title>
        <authorList>
            <consortium name="Aedes aegypti Genome Working Group (AGWG)"/>
            <person name="Matthews B.J."/>
        </authorList>
    </citation>
    <scope>NUCLEOTIDE SEQUENCE [LARGE SCALE GENOMIC DNA]</scope>
    <source>
        <strain evidence="8 9">LVP_AGWG</strain>
    </source>
</reference>
<comment type="similarity">
    <text evidence="2 7">Belongs to the tetraspanin (TM4SF) family.</text>
</comment>
<keyword evidence="6" id="KW-1015">Disulfide bond</keyword>
<dbReference type="PIRSF" id="PIRSF002419">
    <property type="entry name" value="Tetraspanin"/>
    <property type="match status" value="1"/>
</dbReference>
<evidence type="ECO:0000256" key="3">
    <source>
        <dbReference type="ARBA" id="ARBA00022692"/>
    </source>
</evidence>
<feature type="disulfide bond" evidence="6">
    <location>
        <begin position="146"/>
        <end position="163"/>
    </location>
</feature>
<dbReference type="GO" id="GO:0005886">
    <property type="term" value="C:plasma membrane"/>
    <property type="evidence" value="ECO:0007669"/>
    <property type="project" value="TreeGrafter"/>
</dbReference>
<accession>A0A1S4G0M8</accession>
<dbReference type="Pfam" id="PF00335">
    <property type="entry name" value="Tetraspanin"/>
    <property type="match status" value="1"/>
</dbReference>
<feature type="transmembrane region" description="Helical" evidence="7">
    <location>
        <begin position="12"/>
        <end position="36"/>
    </location>
</feature>
<feature type="transmembrane region" description="Helical" evidence="7">
    <location>
        <begin position="56"/>
        <end position="77"/>
    </location>
</feature>
<keyword evidence="4 7" id="KW-1133">Transmembrane helix</keyword>
<evidence type="ECO:0000256" key="1">
    <source>
        <dbReference type="ARBA" id="ARBA00004141"/>
    </source>
</evidence>
<gene>
    <name evidence="8" type="primary">5578831</name>
</gene>
<dbReference type="FunCoup" id="A0A1S4G0M8">
    <property type="interactions" value="122"/>
</dbReference>
<evidence type="ECO:0000256" key="4">
    <source>
        <dbReference type="ARBA" id="ARBA00022989"/>
    </source>
</evidence>
<dbReference type="InterPro" id="IPR018499">
    <property type="entry name" value="Tetraspanin/Peripherin"/>
</dbReference>
<protein>
    <recommendedName>
        <fullName evidence="7">Tetraspanin</fullName>
    </recommendedName>
</protein>
<name>A0A1S4G0M8_AEDAE</name>
<dbReference type="CDD" id="cd03127">
    <property type="entry name" value="tetraspanin_LEL"/>
    <property type="match status" value="1"/>
</dbReference>
<proteinExistence type="inferred from homology"/>
<dbReference type="AlphaFoldDB" id="A0A1S4G0M8"/>
<comment type="subcellular location">
    <subcellularLocation>
        <location evidence="1 7">Membrane</location>
        <topology evidence="1 7">Multi-pass membrane protein</topology>
    </subcellularLocation>
</comment>
<evidence type="ECO:0000256" key="2">
    <source>
        <dbReference type="ARBA" id="ARBA00006840"/>
    </source>
</evidence>
<dbReference type="SUPFAM" id="SSF48652">
    <property type="entry name" value="Tetraspanin"/>
    <property type="match status" value="1"/>
</dbReference>
<dbReference type="PANTHER" id="PTHR19282:SF521">
    <property type="entry name" value="IP01817P-RELATED"/>
    <property type="match status" value="1"/>
</dbReference>
<feature type="transmembrane region" description="Helical" evidence="7">
    <location>
        <begin position="89"/>
        <end position="109"/>
    </location>
</feature>
<feature type="disulfide bond" evidence="6">
    <location>
        <begin position="145"/>
        <end position="178"/>
    </location>
</feature>
<dbReference type="EnsemblMetazoa" id="AAEL013875-RA">
    <property type="protein sequence ID" value="AAEL013875-PA"/>
    <property type="gene ID" value="AAEL013875"/>
</dbReference>
<dbReference type="InterPro" id="IPR000301">
    <property type="entry name" value="Tetraspanin_animals"/>
</dbReference>